<dbReference type="Proteomes" id="UP000305778">
    <property type="component" value="Unassembled WGS sequence"/>
</dbReference>
<protein>
    <submittedName>
        <fullName evidence="1">Uncharacterized protein</fullName>
    </submittedName>
</protein>
<evidence type="ECO:0000313" key="1">
    <source>
        <dbReference type="EMBL" id="TKA12002.1"/>
    </source>
</evidence>
<dbReference type="Pfam" id="PF05345">
    <property type="entry name" value="He_PIG"/>
    <property type="match status" value="1"/>
</dbReference>
<keyword evidence="2" id="KW-1185">Reference proteome</keyword>
<organism evidence="1 2">
    <name type="scientific">Actinacidiphila oryziradicis</name>
    <dbReference type="NCBI Taxonomy" id="2571141"/>
    <lineage>
        <taxon>Bacteria</taxon>
        <taxon>Bacillati</taxon>
        <taxon>Actinomycetota</taxon>
        <taxon>Actinomycetes</taxon>
        <taxon>Kitasatosporales</taxon>
        <taxon>Streptomycetaceae</taxon>
        <taxon>Actinacidiphila</taxon>
    </lineage>
</organism>
<dbReference type="SUPFAM" id="SSF49313">
    <property type="entry name" value="Cadherin-like"/>
    <property type="match status" value="1"/>
</dbReference>
<evidence type="ECO:0000313" key="2">
    <source>
        <dbReference type="Proteomes" id="UP000305778"/>
    </source>
</evidence>
<comment type="caution">
    <text evidence="1">The sequence shown here is derived from an EMBL/GenBank/DDBJ whole genome shotgun (WGS) entry which is preliminary data.</text>
</comment>
<gene>
    <name evidence="1" type="ORF">FCI23_09375</name>
</gene>
<dbReference type="InterPro" id="IPR015919">
    <property type="entry name" value="Cadherin-like_sf"/>
</dbReference>
<name>A0A4U0SPW5_9ACTN</name>
<dbReference type="InterPro" id="IPR013783">
    <property type="entry name" value="Ig-like_fold"/>
</dbReference>
<dbReference type="RefSeq" id="WP_136722997.1">
    <property type="nucleotide sequence ID" value="NZ_SUMC01000006.1"/>
</dbReference>
<dbReference type="GO" id="GO:0005509">
    <property type="term" value="F:calcium ion binding"/>
    <property type="evidence" value="ECO:0007669"/>
    <property type="project" value="InterPro"/>
</dbReference>
<accession>A0A4U0SPW5</accession>
<dbReference type="GO" id="GO:0016020">
    <property type="term" value="C:membrane"/>
    <property type="evidence" value="ECO:0007669"/>
    <property type="project" value="InterPro"/>
</dbReference>
<dbReference type="EMBL" id="SUMC01000006">
    <property type="protein sequence ID" value="TKA12002.1"/>
    <property type="molecule type" value="Genomic_DNA"/>
</dbReference>
<proteinExistence type="predicted"/>
<dbReference type="AlphaFoldDB" id="A0A4U0SPW5"/>
<reference evidence="1 2" key="1">
    <citation type="submission" date="2019-04" db="EMBL/GenBank/DDBJ databases">
        <title>Streptomyces oryziradicis sp. nov., a novel actinomycete isolated from rhizosphere soil of rice (Oryza sativa L.).</title>
        <authorList>
            <person name="Li C."/>
        </authorList>
    </citation>
    <scope>NUCLEOTIDE SEQUENCE [LARGE SCALE GENOMIC DNA]</scope>
    <source>
        <strain evidence="1 2">NEAU-C40</strain>
    </source>
</reference>
<dbReference type="OrthoDB" id="4773451at2"/>
<dbReference type="Gene3D" id="2.60.40.10">
    <property type="entry name" value="Immunoglobulins"/>
    <property type="match status" value="1"/>
</dbReference>
<sequence>MRRCEQQGPSLAYDATGLPDALAVDHETGVISGTPTRTGDFTPTVTVSAGAGAEAETGFAWSVIASGGDFFVNPGDVPIPDGVIRSSLRSS</sequence>
<dbReference type="GO" id="GO:0005975">
    <property type="term" value="P:carbohydrate metabolic process"/>
    <property type="evidence" value="ECO:0007669"/>
    <property type="project" value="UniProtKB-ARBA"/>
</dbReference>